<dbReference type="InterPro" id="IPR000172">
    <property type="entry name" value="GMC_OxRdtase_N"/>
</dbReference>
<proteinExistence type="inferred from homology"/>
<organism evidence="4 5">
    <name type="scientific">Gryllus longicercus</name>
    <dbReference type="NCBI Taxonomy" id="2509291"/>
    <lineage>
        <taxon>Eukaryota</taxon>
        <taxon>Metazoa</taxon>
        <taxon>Ecdysozoa</taxon>
        <taxon>Arthropoda</taxon>
        <taxon>Hexapoda</taxon>
        <taxon>Insecta</taxon>
        <taxon>Pterygota</taxon>
        <taxon>Neoptera</taxon>
        <taxon>Polyneoptera</taxon>
        <taxon>Orthoptera</taxon>
        <taxon>Ensifera</taxon>
        <taxon>Gryllidea</taxon>
        <taxon>Grylloidea</taxon>
        <taxon>Gryllidae</taxon>
        <taxon>Gryllinae</taxon>
        <taxon>Gryllus</taxon>
    </lineage>
</organism>
<comment type="similarity">
    <text evidence="1">Belongs to the GMC oxidoreductase family.</text>
</comment>
<dbReference type="PANTHER" id="PTHR11552:SF154">
    <property type="entry name" value="FI04917P"/>
    <property type="match status" value="1"/>
</dbReference>
<dbReference type="InterPro" id="IPR036188">
    <property type="entry name" value="FAD/NAD-bd_sf"/>
</dbReference>
<feature type="region of interest" description="Disordered" evidence="2">
    <location>
        <begin position="648"/>
        <end position="720"/>
    </location>
</feature>
<dbReference type="Pfam" id="PF00732">
    <property type="entry name" value="GMC_oxred_N"/>
    <property type="match status" value="1"/>
</dbReference>
<sequence>MDAQVLNATLSRALAQQVNATAGAANATATCAAVLNLTTAFLALVGALRDNATAPAQAQAERPPPPGDAFDFVVVGAGSAGCALAARLSETPRWRVLLLEAGGEEPFRAHVPPFTPFLQGNESEVDWGFRTQPGERACGGRGCEWPRGKALGGSSILSGMVYARGNRRDYDRWAELGNAGWAYEDVAPYFLRSEDNRDAPIANTSFHATGGPLTVERLRYQDINVRALMHAFREMGYQEVDVNGEQQEGVMRAQTTSRTGERLSANRAFLRPARTNRTNLRVVTRARVTRVLIDPATRVAYGVQYVLDADRNRTLQANATKEVLVSAGTVGSPQLLMLSGVGPSEFLRPLGIRVLQDLSVGYNLQDHVSADGVRFALGATQQAPGGDDGRLQDVLRFVRDADGPLAATGVQQVTAFTRSQYESANGSWPDIQYHFVSAVEPAAAYNANASAACANATRPLEPTCYYNRIVVRPAVLRPRSRGLLLINSTDPFDPPRIFPNYLSEPRDMEVLLEGLVFAARLSQTRVLRDMGYALDTTPLPLCAGERFGSFAYWRCVAMQYTASLFHPVGTCKMGPAFDLNAVVDPELKVYGIRRLRVVDASVMPHIVSGNTNAPVIMIAEKAADMIRRRWLWIEQGRAEDTNITVPMQPGIIQTPTRPPRLTVPTTLPPPNATTTTAATTTRPAATASSNATAAPAPAPTSAVNASAPPPRSQSTAALPGGDPGFFGRFVTNILKALEVLQATGGGTAALAPFAPPNDTENFVVTDNRRIEKETESRNVSDKVRGFLINFGY</sequence>
<comment type="caution">
    <text evidence="4">The sequence shown here is derived from an EMBL/GenBank/DDBJ whole genome shotgun (WGS) entry which is preliminary data.</text>
</comment>
<dbReference type="GO" id="GO:0016614">
    <property type="term" value="F:oxidoreductase activity, acting on CH-OH group of donors"/>
    <property type="evidence" value="ECO:0007669"/>
    <property type="project" value="InterPro"/>
</dbReference>
<dbReference type="InterPro" id="IPR012132">
    <property type="entry name" value="GMC_OxRdtase"/>
</dbReference>
<dbReference type="Gene3D" id="3.50.50.60">
    <property type="entry name" value="FAD/NAD(P)-binding domain"/>
    <property type="match status" value="1"/>
</dbReference>
<evidence type="ECO:0000313" key="5">
    <source>
        <dbReference type="Proteomes" id="UP001378592"/>
    </source>
</evidence>
<dbReference type="AlphaFoldDB" id="A0AAN9W4U5"/>
<protein>
    <recommendedName>
        <fullName evidence="3">Glucose-methanol-choline oxidoreductase N-terminal domain-containing protein</fullName>
    </recommendedName>
</protein>
<dbReference type="PANTHER" id="PTHR11552">
    <property type="entry name" value="GLUCOSE-METHANOL-CHOLINE GMC OXIDOREDUCTASE"/>
    <property type="match status" value="1"/>
</dbReference>
<name>A0AAN9W4U5_9ORTH</name>
<dbReference type="InterPro" id="IPR007867">
    <property type="entry name" value="GMC_OxRtase_C"/>
</dbReference>
<dbReference type="Proteomes" id="UP001378592">
    <property type="component" value="Unassembled WGS sequence"/>
</dbReference>
<dbReference type="Gene3D" id="3.30.560.10">
    <property type="entry name" value="Glucose Oxidase, domain 3"/>
    <property type="match status" value="1"/>
</dbReference>
<dbReference type="Pfam" id="PF05199">
    <property type="entry name" value="GMC_oxred_C"/>
    <property type="match status" value="1"/>
</dbReference>
<evidence type="ECO:0000259" key="3">
    <source>
        <dbReference type="PROSITE" id="PS00624"/>
    </source>
</evidence>
<dbReference type="GO" id="GO:0050660">
    <property type="term" value="F:flavin adenine dinucleotide binding"/>
    <property type="evidence" value="ECO:0007669"/>
    <property type="project" value="InterPro"/>
</dbReference>
<keyword evidence="5" id="KW-1185">Reference proteome</keyword>
<evidence type="ECO:0000256" key="1">
    <source>
        <dbReference type="ARBA" id="ARBA00010790"/>
    </source>
</evidence>
<dbReference type="SUPFAM" id="SSF54373">
    <property type="entry name" value="FAD-linked reductases, C-terminal domain"/>
    <property type="match status" value="1"/>
</dbReference>
<dbReference type="EMBL" id="JAZDUA010000004">
    <property type="protein sequence ID" value="KAK7874211.1"/>
    <property type="molecule type" value="Genomic_DNA"/>
</dbReference>
<gene>
    <name evidence="4" type="ORF">R5R35_006254</name>
</gene>
<evidence type="ECO:0000313" key="4">
    <source>
        <dbReference type="EMBL" id="KAK7874211.1"/>
    </source>
</evidence>
<feature type="compositionally biased region" description="Low complexity" evidence="2">
    <location>
        <begin position="672"/>
        <end position="706"/>
    </location>
</feature>
<dbReference type="SUPFAM" id="SSF51905">
    <property type="entry name" value="FAD/NAD(P)-binding domain"/>
    <property type="match status" value="1"/>
</dbReference>
<accession>A0AAN9W4U5</accession>
<evidence type="ECO:0000256" key="2">
    <source>
        <dbReference type="SAM" id="MobiDB-lite"/>
    </source>
</evidence>
<feature type="domain" description="Glucose-methanol-choline oxidoreductase N-terminal" evidence="3">
    <location>
        <begin position="328"/>
        <end position="342"/>
    </location>
</feature>
<dbReference type="PROSITE" id="PS00624">
    <property type="entry name" value="GMC_OXRED_2"/>
    <property type="match status" value="1"/>
</dbReference>
<reference evidence="4 5" key="1">
    <citation type="submission" date="2024-03" db="EMBL/GenBank/DDBJ databases">
        <title>The genome assembly and annotation of the cricket Gryllus longicercus Weissman &amp; Gray.</title>
        <authorList>
            <person name="Szrajer S."/>
            <person name="Gray D."/>
            <person name="Ylla G."/>
        </authorList>
    </citation>
    <scope>NUCLEOTIDE SEQUENCE [LARGE SCALE GENOMIC DNA]</scope>
    <source>
        <strain evidence="4">DAG 2021-001</strain>
        <tissue evidence="4">Whole body minus gut</tissue>
    </source>
</reference>